<protein>
    <submittedName>
        <fullName evidence="2">Uncharacterized protein</fullName>
    </submittedName>
</protein>
<evidence type="ECO:0000313" key="2">
    <source>
        <dbReference type="EMBL" id="TFK21571.1"/>
    </source>
</evidence>
<dbReference type="OrthoDB" id="2733590at2759"/>
<dbReference type="EMBL" id="ML210264">
    <property type="protein sequence ID" value="TFK21571.1"/>
    <property type="molecule type" value="Genomic_DNA"/>
</dbReference>
<dbReference type="AlphaFoldDB" id="A0A5C3KMB6"/>
<feature type="compositionally biased region" description="Basic residues" evidence="1">
    <location>
        <begin position="1"/>
        <end position="10"/>
    </location>
</feature>
<proteinExistence type="predicted"/>
<feature type="region of interest" description="Disordered" evidence="1">
    <location>
        <begin position="44"/>
        <end position="74"/>
    </location>
</feature>
<keyword evidence="3" id="KW-1185">Reference proteome</keyword>
<reference evidence="2 3" key="1">
    <citation type="journal article" date="2019" name="Nat. Ecol. Evol.">
        <title>Megaphylogeny resolves global patterns of mushroom evolution.</title>
        <authorList>
            <person name="Varga T."/>
            <person name="Krizsan K."/>
            <person name="Foldi C."/>
            <person name="Dima B."/>
            <person name="Sanchez-Garcia M."/>
            <person name="Sanchez-Ramirez S."/>
            <person name="Szollosi G.J."/>
            <person name="Szarkandi J.G."/>
            <person name="Papp V."/>
            <person name="Albert L."/>
            <person name="Andreopoulos W."/>
            <person name="Angelini C."/>
            <person name="Antonin V."/>
            <person name="Barry K.W."/>
            <person name="Bougher N.L."/>
            <person name="Buchanan P."/>
            <person name="Buyck B."/>
            <person name="Bense V."/>
            <person name="Catcheside P."/>
            <person name="Chovatia M."/>
            <person name="Cooper J."/>
            <person name="Damon W."/>
            <person name="Desjardin D."/>
            <person name="Finy P."/>
            <person name="Geml J."/>
            <person name="Haridas S."/>
            <person name="Hughes K."/>
            <person name="Justo A."/>
            <person name="Karasinski D."/>
            <person name="Kautmanova I."/>
            <person name="Kiss B."/>
            <person name="Kocsube S."/>
            <person name="Kotiranta H."/>
            <person name="LaButti K.M."/>
            <person name="Lechner B.E."/>
            <person name="Liimatainen K."/>
            <person name="Lipzen A."/>
            <person name="Lukacs Z."/>
            <person name="Mihaltcheva S."/>
            <person name="Morgado L.N."/>
            <person name="Niskanen T."/>
            <person name="Noordeloos M.E."/>
            <person name="Ohm R.A."/>
            <person name="Ortiz-Santana B."/>
            <person name="Ovrebo C."/>
            <person name="Racz N."/>
            <person name="Riley R."/>
            <person name="Savchenko A."/>
            <person name="Shiryaev A."/>
            <person name="Soop K."/>
            <person name="Spirin V."/>
            <person name="Szebenyi C."/>
            <person name="Tomsovsky M."/>
            <person name="Tulloss R.E."/>
            <person name="Uehling J."/>
            <person name="Grigoriev I.V."/>
            <person name="Vagvolgyi C."/>
            <person name="Papp T."/>
            <person name="Martin F.M."/>
            <person name="Miettinen O."/>
            <person name="Hibbett D.S."/>
            <person name="Nagy L.G."/>
        </authorList>
    </citation>
    <scope>NUCLEOTIDE SEQUENCE [LARGE SCALE GENOMIC DNA]</scope>
    <source>
        <strain evidence="2 3">CBS 121175</strain>
    </source>
</reference>
<feature type="compositionally biased region" description="Acidic residues" evidence="1">
    <location>
        <begin position="49"/>
        <end position="65"/>
    </location>
</feature>
<feature type="region of interest" description="Disordered" evidence="1">
    <location>
        <begin position="1"/>
        <end position="31"/>
    </location>
</feature>
<sequence length="177" mass="19773">MDYKTKHTQPPKHTSTTEVAPNDVESVSDAVSSNGVAYRVGIKVLEAQDSSDDNDNTEVESETEPSDSSGPVNTFAQGDNWVAVDWPVDGKRVDTPQDIRTPTKVRFHSLFYDSHALFYSYELHVATDSPGIYKFRDEEGDEYTLTVTGVTYALGKNYVNILFYNSKKPTIKAVCYK</sequence>
<evidence type="ECO:0000256" key="1">
    <source>
        <dbReference type="SAM" id="MobiDB-lite"/>
    </source>
</evidence>
<organism evidence="2 3">
    <name type="scientific">Coprinopsis marcescibilis</name>
    <name type="common">Agaric fungus</name>
    <name type="synonym">Psathyrella marcescibilis</name>
    <dbReference type="NCBI Taxonomy" id="230819"/>
    <lineage>
        <taxon>Eukaryota</taxon>
        <taxon>Fungi</taxon>
        <taxon>Dikarya</taxon>
        <taxon>Basidiomycota</taxon>
        <taxon>Agaricomycotina</taxon>
        <taxon>Agaricomycetes</taxon>
        <taxon>Agaricomycetidae</taxon>
        <taxon>Agaricales</taxon>
        <taxon>Agaricineae</taxon>
        <taxon>Psathyrellaceae</taxon>
        <taxon>Coprinopsis</taxon>
    </lineage>
</organism>
<gene>
    <name evidence="2" type="ORF">FA15DRAFT_672446</name>
</gene>
<accession>A0A5C3KMB6</accession>
<dbReference type="Proteomes" id="UP000307440">
    <property type="component" value="Unassembled WGS sequence"/>
</dbReference>
<evidence type="ECO:0000313" key="3">
    <source>
        <dbReference type="Proteomes" id="UP000307440"/>
    </source>
</evidence>
<name>A0A5C3KMB6_COPMA</name>